<sequence>MRVDRLDRLVLTAAAIEAAIGFSGRVLGMEPITFGRSRRAPAFGDSKIDLHEAGREFEIESGVSRRHRALTAARWRCRADRPIRTARPG</sequence>
<comment type="caution">
    <text evidence="1">The sequence shown here is derived from an EMBL/GenBank/DDBJ whole genome shotgun (WGS) entry which is preliminary data.</text>
</comment>
<proteinExistence type="predicted"/>
<dbReference type="InterPro" id="IPR029068">
    <property type="entry name" value="Glyas_Bleomycin-R_OHBP_Dase"/>
</dbReference>
<dbReference type="AlphaFoldDB" id="A0A841D3V8"/>
<keyword evidence="2" id="KW-1185">Reference proteome</keyword>
<evidence type="ECO:0000313" key="2">
    <source>
        <dbReference type="Proteomes" id="UP000562352"/>
    </source>
</evidence>
<accession>A0A841D3V8</accession>
<dbReference type="SUPFAM" id="SSF54593">
    <property type="entry name" value="Glyoxalase/Bleomycin resistance protein/Dihydroxybiphenyl dioxygenase"/>
    <property type="match status" value="1"/>
</dbReference>
<dbReference type="EMBL" id="JACHJJ010000006">
    <property type="protein sequence ID" value="MBB5963184.1"/>
    <property type="molecule type" value="Genomic_DNA"/>
</dbReference>
<name>A0A841D3V8_PLAVE</name>
<evidence type="ECO:0000313" key="1">
    <source>
        <dbReference type="EMBL" id="MBB5963184.1"/>
    </source>
</evidence>
<gene>
    <name evidence="1" type="ORF">FHS22_002458</name>
</gene>
<dbReference type="Gene3D" id="3.10.180.10">
    <property type="entry name" value="2,3-Dihydroxybiphenyl 1,2-Dioxygenase, domain 1"/>
    <property type="match status" value="1"/>
</dbReference>
<reference evidence="1 2" key="1">
    <citation type="submission" date="2020-08" db="EMBL/GenBank/DDBJ databases">
        <title>Genomic Encyclopedia of Type Strains, Phase III (KMG-III): the genomes of soil and plant-associated and newly described type strains.</title>
        <authorList>
            <person name="Whitman W."/>
        </authorList>
    </citation>
    <scope>NUCLEOTIDE SEQUENCE [LARGE SCALE GENOMIC DNA]</scope>
    <source>
        <strain evidence="1 2">CECT 3303</strain>
    </source>
</reference>
<dbReference type="Proteomes" id="UP000562352">
    <property type="component" value="Unassembled WGS sequence"/>
</dbReference>
<protein>
    <submittedName>
        <fullName evidence="1">Uncharacterized protein</fullName>
    </submittedName>
</protein>
<organism evidence="1 2">
    <name type="scientific">Planomonospora venezuelensis</name>
    <dbReference type="NCBI Taxonomy" id="1999"/>
    <lineage>
        <taxon>Bacteria</taxon>
        <taxon>Bacillati</taxon>
        <taxon>Actinomycetota</taxon>
        <taxon>Actinomycetes</taxon>
        <taxon>Streptosporangiales</taxon>
        <taxon>Streptosporangiaceae</taxon>
        <taxon>Planomonospora</taxon>
    </lineage>
</organism>